<name>A0A8J7TMC8_9BACT</name>
<dbReference type="PANTHER" id="PTHR43181:SF1">
    <property type="entry name" value="2-C-METHYL-D-ERYTHRITOL 2,4-CYCLODIPHOSPHATE SYNTHASE, CHLOROPLASTIC"/>
    <property type="match status" value="1"/>
</dbReference>
<evidence type="ECO:0000256" key="2">
    <source>
        <dbReference type="ARBA" id="ARBA00004709"/>
    </source>
</evidence>
<comment type="caution">
    <text evidence="7">Lacks conserved residue(s) required for the propagation of feature annotation.</text>
</comment>
<evidence type="ECO:0000256" key="1">
    <source>
        <dbReference type="ARBA" id="ARBA00000200"/>
    </source>
</evidence>
<dbReference type="InterPro" id="IPR020555">
    <property type="entry name" value="MECDP_synthase_CS"/>
</dbReference>
<feature type="site" description="Transition state stabilizer" evidence="7">
    <location>
        <position position="36"/>
    </location>
</feature>
<dbReference type="SUPFAM" id="SSF69765">
    <property type="entry name" value="IpsF-like"/>
    <property type="match status" value="1"/>
</dbReference>
<feature type="binding site" evidence="7">
    <location>
        <begin position="10"/>
        <end position="12"/>
    </location>
    <ligand>
        <name>4-CDP-2-C-methyl-D-erythritol 2-phosphate</name>
        <dbReference type="ChEBI" id="CHEBI:57919"/>
    </ligand>
</feature>
<comment type="pathway">
    <text evidence="2 7">Isoprenoid biosynthesis; isopentenyl diphosphate biosynthesis via DXP pathway; isopentenyl diphosphate from 1-deoxy-D-xylulose 5-phosphate: step 4/6.</text>
</comment>
<dbReference type="PROSITE" id="PS01350">
    <property type="entry name" value="ISPF"/>
    <property type="match status" value="1"/>
</dbReference>
<dbReference type="EC" id="4.6.1.12" evidence="3 7"/>
<dbReference type="EMBL" id="JAFLCK010000014">
    <property type="protein sequence ID" value="MBN8660891.1"/>
    <property type="molecule type" value="Genomic_DNA"/>
</dbReference>
<dbReference type="Gene3D" id="3.30.1330.50">
    <property type="entry name" value="2-C-methyl-D-erythritol 2,4-cyclodiphosphate synthase"/>
    <property type="match status" value="1"/>
</dbReference>
<comment type="caution">
    <text evidence="10">The sequence shown here is derived from an EMBL/GenBank/DDBJ whole genome shotgun (WGS) entry which is preliminary data.</text>
</comment>
<gene>
    <name evidence="7" type="primary">ispF</name>
    <name evidence="10" type="ORF">J0M35_11030</name>
</gene>
<evidence type="ECO:0000256" key="3">
    <source>
        <dbReference type="ARBA" id="ARBA00012579"/>
    </source>
</evidence>
<evidence type="ECO:0000259" key="9">
    <source>
        <dbReference type="Pfam" id="PF02542"/>
    </source>
</evidence>
<dbReference type="AlphaFoldDB" id="A0A8J7TMC8"/>
<evidence type="ECO:0000313" key="10">
    <source>
        <dbReference type="EMBL" id="MBN8660891.1"/>
    </source>
</evidence>
<dbReference type="PANTHER" id="PTHR43181">
    <property type="entry name" value="2-C-METHYL-D-ERYTHRITOL 2,4-CYCLODIPHOSPHATE SYNTHASE, CHLOROPLASTIC"/>
    <property type="match status" value="1"/>
</dbReference>
<dbReference type="HAMAP" id="MF_00107">
    <property type="entry name" value="IspF"/>
    <property type="match status" value="1"/>
</dbReference>
<organism evidence="10 11">
    <name type="scientific">Candidatus Obscuribacter phosphatis</name>
    <dbReference type="NCBI Taxonomy" id="1906157"/>
    <lineage>
        <taxon>Bacteria</taxon>
        <taxon>Bacillati</taxon>
        <taxon>Candidatus Melainabacteria</taxon>
        <taxon>Candidatus Obscuribacterales</taxon>
        <taxon>Candidatus Obscuribacteraceae</taxon>
        <taxon>Candidatus Obscuribacter</taxon>
    </lineage>
</organism>
<evidence type="ECO:0000313" key="11">
    <source>
        <dbReference type="Proteomes" id="UP000664277"/>
    </source>
</evidence>
<feature type="binding site" evidence="7">
    <location>
        <position position="12"/>
    </location>
    <ligand>
        <name>a divalent metal cation</name>
        <dbReference type="ChEBI" id="CHEBI:60240"/>
    </ligand>
</feature>
<keyword evidence="5 7" id="KW-0414">Isoprene biosynthesis</keyword>
<feature type="binding site" evidence="7">
    <location>
        <position position="44"/>
    </location>
    <ligand>
        <name>a divalent metal cation</name>
        <dbReference type="ChEBI" id="CHEBI:60240"/>
    </ligand>
</feature>
<dbReference type="CDD" id="cd00554">
    <property type="entry name" value="MECDP_synthase"/>
    <property type="match status" value="1"/>
</dbReference>
<feature type="binding site" evidence="7">
    <location>
        <begin position="36"/>
        <end position="37"/>
    </location>
    <ligand>
        <name>4-CDP-2-C-methyl-D-erythritol 2-phosphate</name>
        <dbReference type="ChEBI" id="CHEBI:57919"/>
    </ligand>
</feature>
<comment type="similarity">
    <text evidence="7 8">Belongs to the IspF family.</text>
</comment>
<feature type="binding site" evidence="7">
    <location>
        <position position="10"/>
    </location>
    <ligand>
        <name>a divalent metal cation</name>
        <dbReference type="ChEBI" id="CHEBI:60240"/>
    </ligand>
</feature>
<dbReference type="GO" id="GO:0046872">
    <property type="term" value="F:metal ion binding"/>
    <property type="evidence" value="ECO:0007669"/>
    <property type="project" value="UniProtKB-KW"/>
</dbReference>
<evidence type="ECO:0000256" key="7">
    <source>
        <dbReference type="HAMAP-Rule" id="MF_00107"/>
    </source>
</evidence>
<dbReference type="GO" id="GO:0008685">
    <property type="term" value="F:2-C-methyl-D-erythritol 2,4-cyclodiphosphate synthase activity"/>
    <property type="evidence" value="ECO:0007669"/>
    <property type="project" value="UniProtKB-UniRule"/>
</dbReference>
<protein>
    <recommendedName>
        <fullName evidence="3 7">2-C-methyl-D-erythritol 2,4-cyclodiphosphate synthase</fullName>
        <shortName evidence="7">MECDP-synthase</shortName>
        <shortName evidence="7">MECPP-synthase</shortName>
        <shortName evidence="7">MECPS</shortName>
        <ecNumber evidence="3 7">4.6.1.12</ecNumber>
    </recommendedName>
</protein>
<evidence type="ECO:0000256" key="8">
    <source>
        <dbReference type="RuleBase" id="RU004395"/>
    </source>
</evidence>
<evidence type="ECO:0000256" key="4">
    <source>
        <dbReference type="ARBA" id="ARBA00022723"/>
    </source>
</evidence>
<feature type="binding site" evidence="7">
    <location>
        <begin position="58"/>
        <end position="60"/>
    </location>
    <ligand>
        <name>4-CDP-2-C-methyl-D-erythritol 2-phosphate</name>
        <dbReference type="ChEBI" id="CHEBI:57919"/>
    </ligand>
</feature>
<dbReference type="NCBIfam" id="TIGR00151">
    <property type="entry name" value="ispF"/>
    <property type="match status" value="1"/>
</dbReference>
<dbReference type="GO" id="GO:0019288">
    <property type="term" value="P:isopentenyl diphosphate biosynthetic process, methylerythritol 4-phosphate pathway"/>
    <property type="evidence" value="ECO:0007669"/>
    <property type="project" value="UniProtKB-UniRule"/>
</dbReference>
<dbReference type="Proteomes" id="UP000664277">
    <property type="component" value="Unassembled WGS sequence"/>
</dbReference>
<reference evidence="10" key="1">
    <citation type="submission" date="2021-02" db="EMBL/GenBank/DDBJ databases">
        <title>Genome-Resolved Metagenomics of a Microbial Community Performing Photosynthetic Biological Nutrient Removal.</title>
        <authorList>
            <person name="Mcdaniel E.A."/>
        </authorList>
    </citation>
    <scope>NUCLEOTIDE SEQUENCE</scope>
    <source>
        <strain evidence="10">UWPOB_OBS1</strain>
    </source>
</reference>
<sequence>MKLRIGQGYDIHQLVEGRNLMLGGIKIDSAKGSLGHSDGDALLHAIIDALLGAAALGDIGKHFPPSDNRYKDIESLKLLGETHSLLKSHGYEIINIDTTIILEKPKLRPHIEPIRRSIAENLGLDLDAVSVKAKTNEKQDAAGQEHAVVCQAVVLICQGAMPDSKD</sequence>
<comment type="function">
    <text evidence="7">Involved in the biosynthesis of isopentenyl diphosphate (IPP) and dimethylallyl diphosphate (DMAPP), two major building blocks of isoprenoid compounds. Catalyzes the conversion of 4-diphosphocytidyl-2-C-methyl-D-erythritol 2-phosphate (CDP-ME2P) to 2-C-methyl-D-erythritol 2,4-cyclodiphosphate (ME-CPP) with a corresponding release of cytidine 5-monophosphate (CMP).</text>
</comment>
<dbReference type="InterPro" id="IPR036571">
    <property type="entry name" value="MECDP_synthase_sf"/>
</dbReference>
<comment type="subunit">
    <text evidence="7">Homotrimer.</text>
</comment>
<dbReference type="UniPathway" id="UPA00056">
    <property type="reaction ID" value="UER00095"/>
</dbReference>
<evidence type="ECO:0000256" key="5">
    <source>
        <dbReference type="ARBA" id="ARBA00023229"/>
    </source>
</evidence>
<keyword evidence="6 7" id="KW-0456">Lyase</keyword>
<dbReference type="Pfam" id="PF02542">
    <property type="entry name" value="YgbB"/>
    <property type="match status" value="1"/>
</dbReference>
<keyword evidence="4 7" id="KW-0479">Metal-binding</keyword>
<accession>A0A8J7TMC8</accession>
<comment type="catalytic activity">
    <reaction evidence="1 7 8">
        <text>4-CDP-2-C-methyl-D-erythritol 2-phosphate = 2-C-methyl-D-erythritol 2,4-cyclic diphosphate + CMP</text>
        <dbReference type="Rhea" id="RHEA:23864"/>
        <dbReference type="ChEBI" id="CHEBI:57919"/>
        <dbReference type="ChEBI" id="CHEBI:58483"/>
        <dbReference type="ChEBI" id="CHEBI:60377"/>
        <dbReference type="EC" id="4.6.1.12"/>
    </reaction>
</comment>
<feature type="site" description="Transition state stabilizer" evidence="7">
    <location>
        <position position="135"/>
    </location>
</feature>
<evidence type="ECO:0000256" key="6">
    <source>
        <dbReference type="ARBA" id="ARBA00023239"/>
    </source>
</evidence>
<comment type="cofactor">
    <cofactor evidence="7">
        <name>a divalent metal cation</name>
        <dbReference type="ChEBI" id="CHEBI:60240"/>
    </cofactor>
    <text evidence="7">Binds 1 divalent metal cation per subunit.</text>
</comment>
<feature type="domain" description="2-C-methyl-D-erythritol 2,4-cyclodiphosphate synthase" evidence="9">
    <location>
        <begin position="3"/>
        <end position="156"/>
    </location>
</feature>
<dbReference type="InterPro" id="IPR003526">
    <property type="entry name" value="MECDP_synthase"/>
</dbReference>
<dbReference type="GO" id="GO:0016114">
    <property type="term" value="P:terpenoid biosynthetic process"/>
    <property type="evidence" value="ECO:0007669"/>
    <property type="project" value="InterPro"/>
</dbReference>
<proteinExistence type="inferred from homology"/>